<evidence type="ECO:0000256" key="4">
    <source>
        <dbReference type="ARBA" id="ARBA00022741"/>
    </source>
</evidence>
<keyword evidence="4" id="KW-0547">Nucleotide-binding</keyword>
<dbReference type="AlphaFoldDB" id="A0A268NXW3"/>
<dbReference type="SMART" id="SM00382">
    <property type="entry name" value="AAA"/>
    <property type="match status" value="1"/>
</dbReference>
<dbReference type="PANTHER" id="PTHR43394">
    <property type="entry name" value="ATP-DEPENDENT PERMEASE MDL1, MITOCHONDRIAL"/>
    <property type="match status" value="1"/>
</dbReference>
<dbReference type="Proteomes" id="UP000216207">
    <property type="component" value="Unassembled WGS sequence"/>
</dbReference>
<feature type="transmembrane region" description="Helical" evidence="8">
    <location>
        <begin position="145"/>
        <end position="165"/>
    </location>
</feature>
<dbReference type="Gene3D" id="3.40.50.300">
    <property type="entry name" value="P-loop containing nucleotide triphosphate hydrolases"/>
    <property type="match status" value="1"/>
</dbReference>
<sequence>MSTEKRLVRYALTSKWTIMTALLMLAVAVAAELTGPFIAKTVIDRHISGIEEPWYETEAGSQAVSYNGAYYTREAYVDSSQIQGEPIQIMQIGTSFYFTEEPLPLDGSRSFQDGELRIEAGGDVYTAEAEPLSTSEVLAFYSPEIPLIINWLLLYLGIVFVASFFRYGQSYYLKKAAHRIIQRMRVDVFGQLSRVPVRFFDHQPAGKIVARITNDTEAIRELYMTVLANFFSSGIYIAGIYVALFILDWRLALMALVLLPILYAWFKVYRKFAAGYNRKIRAKNAEINAAMNEAVQGMNIIQAFRQEPKTEAAFEKLNEEHYTYQAKLLKLNSLTSHNLTFVVKNVVFVGLIWWISGGTAGFLTLGVLYAFVDYINRLFEPVNQIINQLANLEQARAAGTRVFELMDEEGRDVDDSEIPRFKGEVAFTDVRFSYKDGEPVLKGLSFRAKPGDTVALVGHTGSGKSSIINLLFRFYDPQTGTISIDGVNTKTLSPQAMRAHMGIVLQEPYLFSGTIAENIAYGRPDATRAEIEEAVRLVGGEDVFAKLTNGLDEEVSEKGSTLSSGQRQLVSFARALVADPAILVLDEATSSIDTETEMIIQRGLESLKANRTTFVIAHRLSTIKDADQIIVLDRGTILEKGTHEELLAAGGTYAHMYYLQQGQAV</sequence>
<comment type="subcellular location">
    <subcellularLocation>
        <location evidence="1">Cell membrane</location>
        <topology evidence="1">Multi-pass membrane protein</topology>
    </subcellularLocation>
</comment>
<protein>
    <submittedName>
        <fullName evidence="11">Multidrug ABC transporter permease</fullName>
    </submittedName>
</protein>
<dbReference type="GO" id="GO:0016887">
    <property type="term" value="F:ATP hydrolysis activity"/>
    <property type="evidence" value="ECO:0007669"/>
    <property type="project" value="InterPro"/>
</dbReference>
<dbReference type="Gene3D" id="1.20.1560.10">
    <property type="entry name" value="ABC transporter type 1, transmembrane domain"/>
    <property type="match status" value="1"/>
</dbReference>
<dbReference type="InterPro" id="IPR017871">
    <property type="entry name" value="ABC_transporter-like_CS"/>
</dbReference>
<name>A0A268NXW3_SHOCL</name>
<feature type="transmembrane region" description="Helical" evidence="8">
    <location>
        <begin position="222"/>
        <end position="245"/>
    </location>
</feature>
<organism evidence="11 12">
    <name type="scientific">Shouchella clausii</name>
    <name type="common">Alkalihalobacillus clausii</name>
    <dbReference type="NCBI Taxonomy" id="79880"/>
    <lineage>
        <taxon>Bacteria</taxon>
        <taxon>Bacillati</taxon>
        <taxon>Bacillota</taxon>
        <taxon>Bacilli</taxon>
        <taxon>Bacillales</taxon>
        <taxon>Bacillaceae</taxon>
        <taxon>Shouchella</taxon>
    </lineage>
</organism>
<reference evidence="11 12" key="1">
    <citation type="submission" date="2017-07" db="EMBL/GenBank/DDBJ databases">
        <title>Isolation and whole genome analysis of endospore-forming bacteria from heroin.</title>
        <authorList>
            <person name="Kalinowski J."/>
            <person name="Ahrens B."/>
            <person name="Al-Dilaimi A."/>
            <person name="Winkler A."/>
            <person name="Wibberg D."/>
            <person name="Schleenbecker U."/>
            <person name="Ruckert C."/>
            <person name="Wolfel R."/>
            <person name="Grass G."/>
        </authorList>
    </citation>
    <scope>NUCLEOTIDE SEQUENCE [LARGE SCALE GENOMIC DNA]</scope>
    <source>
        <strain evidence="11 12">7539</strain>
    </source>
</reference>
<keyword evidence="5" id="KW-0067">ATP-binding</keyword>
<dbReference type="GO" id="GO:0005524">
    <property type="term" value="F:ATP binding"/>
    <property type="evidence" value="ECO:0007669"/>
    <property type="project" value="UniProtKB-KW"/>
</dbReference>
<dbReference type="PROSITE" id="PS50893">
    <property type="entry name" value="ABC_TRANSPORTER_2"/>
    <property type="match status" value="1"/>
</dbReference>
<feature type="domain" description="ABC transporter" evidence="9">
    <location>
        <begin position="425"/>
        <end position="659"/>
    </location>
</feature>
<evidence type="ECO:0000313" key="12">
    <source>
        <dbReference type="Proteomes" id="UP000216207"/>
    </source>
</evidence>
<evidence type="ECO:0000313" key="11">
    <source>
        <dbReference type="EMBL" id="PAE87900.1"/>
    </source>
</evidence>
<dbReference type="InterPro" id="IPR027417">
    <property type="entry name" value="P-loop_NTPase"/>
</dbReference>
<dbReference type="Pfam" id="PF00664">
    <property type="entry name" value="ABC_membrane"/>
    <property type="match status" value="1"/>
</dbReference>
<feature type="transmembrane region" description="Helical" evidence="8">
    <location>
        <begin position="346"/>
        <end position="372"/>
    </location>
</feature>
<dbReference type="CDD" id="cd18544">
    <property type="entry name" value="ABC_6TM_TmrA_like"/>
    <property type="match status" value="1"/>
</dbReference>
<dbReference type="SUPFAM" id="SSF52540">
    <property type="entry name" value="P-loop containing nucleoside triphosphate hydrolases"/>
    <property type="match status" value="1"/>
</dbReference>
<dbReference type="RefSeq" id="WP_095326937.1">
    <property type="nucleotide sequence ID" value="NZ_JAUPFF010000005.1"/>
</dbReference>
<keyword evidence="7 8" id="KW-0472">Membrane</keyword>
<dbReference type="EMBL" id="NPCC01000026">
    <property type="protein sequence ID" value="PAE87900.1"/>
    <property type="molecule type" value="Genomic_DNA"/>
</dbReference>
<evidence type="ECO:0000256" key="1">
    <source>
        <dbReference type="ARBA" id="ARBA00004651"/>
    </source>
</evidence>
<dbReference type="InterPro" id="IPR039421">
    <property type="entry name" value="Type_1_exporter"/>
</dbReference>
<dbReference type="GO" id="GO:0015421">
    <property type="term" value="F:ABC-type oligopeptide transporter activity"/>
    <property type="evidence" value="ECO:0007669"/>
    <property type="project" value="TreeGrafter"/>
</dbReference>
<dbReference type="GO" id="GO:0005886">
    <property type="term" value="C:plasma membrane"/>
    <property type="evidence" value="ECO:0007669"/>
    <property type="project" value="UniProtKB-SubCell"/>
</dbReference>
<dbReference type="FunFam" id="3.40.50.300:FF:000287">
    <property type="entry name" value="Multidrug ABC transporter ATP-binding protein"/>
    <property type="match status" value="1"/>
</dbReference>
<feature type="domain" description="ABC transmembrane type-1" evidence="10">
    <location>
        <begin position="21"/>
        <end position="394"/>
    </location>
</feature>
<dbReference type="InterPro" id="IPR011527">
    <property type="entry name" value="ABC1_TM_dom"/>
</dbReference>
<keyword evidence="2" id="KW-0813">Transport</keyword>
<dbReference type="SUPFAM" id="SSF90123">
    <property type="entry name" value="ABC transporter transmembrane region"/>
    <property type="match status" value="1"/>
</dbReference>
<evidence type="ECO:0000256" key="2">
    <source>
        <dbReference type="ARBA" id="ARBA00022448"/>
    </source>
</evidence>
<accession>A0A268NXW3</accession>
<evidence type="ECO:0000256" key="5">
    <source>
        <dbReference type="ARBA" id="ARBA00022840"/>
    </source>
</evidence>
<gene>
    <name evidence="11" type="ORF">CHH72_16080</name>
</gene>
<dbReference type="CDD" id="cd03254">
    <property type="entry name" value="ABCC_Glucan_exporter_like"/>
    <property type="match status" value="1"/>
</dbReference>
<keyword evidence="3 8" id="KW-0812">Transmembrane</keyword>
<dbReference type="InterPro" id="IPR036640">
    <property type="entry name" value="ABC1_TM_sf"/>
</dbReference>
<evidence type="ECO:0000256" key="7">
    <source>
        <dbReference type="ARBA" id="ARBA00023136"/>
    </source>
</evidence>
<feature type="transmembrane region" description="Helical" evidence="8">
    <location>
        <begin position="251"/>
        <end position="269"/>
    </location>
</feature>
<dbReference type="InterPro" id="IPR003439">
    <property type="entry name" value="ABC_transporter-like_ATP-bd"/>
</dbReference>
<dbReference type="PROSITE" id="PS00211">
    <property type="entry name" value="ABC_TRANSPORTER_1"/>
    <property type="match status" value="1"/>
</dbReference>
<evidence type="ECO:0000256" key="6">
    <source>
        <dbReference type="ARBA" id="ARBA00022989"/>
    </source>
</evidence>
<dbReference type="Pfam" id="PF00005">
    <property type="entry name" value="ABC_tran"/>
    <property type="match status" value="1"/>
</dbReference>
<keyword evidence="6 8" id="KW-1133">Transmembrane helix</keyword>
<comment type="caution">
    <text evidence="11">The sequence shown here is derived from an EMBL/GenBank/DDBJ whole genome shotgun (WGS) entry which is preliminary data.</text>
</comment>
<dbReference type="InterPro" id="IPR003593">
    <property type="entry name" value="AAA+_ATPase"/>
</dbReference>
<evidence type="ECO:0000259" key="9">
    <source>
        <dbReference type="PROSITE" id="PS50893"/>
    </source>
</evidence>
<dbReference type="PROSITE" id="PS50929">
    <property type="entry name" value="ABC_TM1F"/>
    <property type="match status" value="1"/>
</dbReference>
<proteinExistence type="predicted"/>
<evidence type="ECO:0000256" key="3">
    <source>
        <dbReference type="ARBA" id="ARBA00022692"/>
    </source>
</evidence>
<dbReference type="PANTHER" id="PTHR43394:SF1">
    <property type="entry name" value="ATP-BINDING CASSETTE SUB-FAMILY B MEMBER 10, MITOCHONDRIAL"/>
    <property type="match status" value="1"/>
</dbReference>
<evidence type="ECO:0000259" key="10">
    <source>
        <dbReference type="PROSITE" id="PS50929"/>
    </source>
</evidence>
<evidence type="ECO:0000256" key="8">
    <source>
        <dbReference type="SAM" id="Phobius"/>
    </source>
</evidence>